<dbReference type="GO" id="GO:0061630">
    <property type="term" value="F:ubiquitin protein ligase activity"/>
    <property type="evidence" value="ECO:0007669"/>
    <property type="project" value="TreeGrafter"/>
</dbReference>
<dbReference type="Gene3D" id="2.120.10.30">
    <property type="entry name" value="TolB, C-terminal domain"/>
    <property type="match status" value="2"/>
</dbReference>
<dbReference type="GO" id="GO:0043161">
    <property type="term" value="P:proteasome-mediated ubiquitin-dependent protein catabolic process"/>
    <property type="evidence" value="ECO:0007669"/>
    <property type="project" value="TreeGrafter"/>
</dbReference>
<dbReference type="Pfam" id="PF01436">
    <property type="entry name" value="NHL"/>
    <property type="match status" value="2"/>
</dbReference>
<evidence type="ECO:0000256" key="2">
    <source>
        <dbReference type="PROSITE-ProRule" id="PRU00504"/>
    </source>
</evidence>
<accession>A0A815QS14</accession>
<evidence type="ECO:0000256" key="1">
    <source>
        <dbReference type="ARBA" id="ARBA00022737"/>
    </source>
</evidence>
<organism evidence="3 4">
    <name type="scientific">Rotaria sordida</name>
    <dbReference type="NCBI Taxonomy" id="392033"/>
    <lineage>
        <taxon>Eukaryota</taxon>
        <taxon>Metazoa</taxon>
        <taxon>Spiralia</taxon>
        <taxon>Gnathifera</taxon>
        <taxon>Rotifera</taxon>
        <taxon>Eurotatoria</taxon>
        <taxon>Bdelloidea</taxon>
        <taxon>Philodinida</taxon>
        <taxon>Philodinidae</taxon>
        <taxon>Rotaria</taxon>
    </lineage>
</organism>
<dbReference type="GO" id="GO:0000209">
    <property type="term" value="P:protein polyubiquitination"/>
    <property type="evidence" value="ECO:0007669"/>
    <property type="project" value="TreeGrafter"/>
</dbReference>
<dbReference type="Proteomes" id="UP000663864">
    <property type="component" value="Unassembled WGS sequence"/>
</dbReference>
<keyword evidence="1" id="KW-0677">Repeat</keyword>
<dbReference type="InterPro" id="IPR011042">
    <property type="entry name" value="6-blade_b-propeller_TolB-like"/>
</dbReference>
<proteinExistence type="predicted"/>
<dbReference type="Gene3D" id="2.40.10.500">
    <property type="match status" value="1"/>
</dbReference>
<gene>
    <name evidence="3" type="ORF">ZHD862_LOCUS35973</name>
</gene>
<protein>
    <recommendedName>
        <fullName evidence="5">NHL repeat containing protein</fullName>
    </recommendedName>
</protein>
<dbReference type="PANTHER" id="PTHR24104:SF25">
    <property type="entry name" value="PROTEIN LIN-41"/>
    <property type="match status" value="1"/>
</dbReference>
<dbReference type="InterPro" id="IPR050952">
    <property type="entry name" value="TRIM-NHL_E3_ligases"/>
</dbReference>
<dbReference type="CDD" id="cd05819">
    <property type="entry name" value="NHL"/>
    <property type="match status" value="1"/>
</dbReference>
<dbReference type="PANTHER" id="PTHR24104">
    <property type="entry name" value="E3 UBIQUITIN-PROTEIN LIGASE NHLRC1-RELATED"/>
    <property type="match status" value="1"/>
</dbReference>
<dbReference type="InterPro" id="IPR001258">
    <property type="entry name" value="NHL_repeat"/>
</dbReference>
<name>A0A815QS14_9BILA</name>
<dbReference type="AlphaFoldDB" id="A0A815QS14"/>
<evidence type="ECO:0008006" key="5">
    <source>
        <dbReference type="Google" id="ProtNLM"/>
    </source>
</evidence>
<dbReference type="GO" id="GO:0008270">
    <property type="term" value="F:zinc ion binding"/>
    <property type="evidence" value="ECO:0007669"/>
    <property type="project" value="UniProtKB-KW"/>
</dbReference>
<feature type="repeat" description="NHL" evidence="2">
    <location>
        <begin position="64"/>
        <end position="107"/>
    </location>
</feature>
<dbReference type="EMBL" id="CAJNOT010005496">
    <property type="protein sequence ID" value="CAF1467374.1"/>
    <property type="molecule type" value="Genomic_DNA"/>
</dbReference>
<evidence type="ECO:0000313" key="4">
    <source>
        <dbReference type="Proteomes" id="UP000663864"/>
    </source>
</evidence>
<feature type="repeat" description="NHL" evidence="2">
    <location>
        <begin position="218"/>
        <end position="261"/>
    </location>
</feature>
<dbReference type="PROSITE" id="PS51125">
    <property type="entry name" value="NHL"/>
    <property type="match status" value="2"/>
</dbReference>
<evidence type="ECO:0000313" key="3">
    <source>
        <dbReference type="EMBL" id="CAF1467374.1"/>
    </source>
</evidence>
<dbReference type="SUPFAM" id="SSF101898">
    <property type="entry name" value="NHL repeat"/>
    <property type="match status" value="1"/>
</dbReference>
<reference evidence="3" key="1">
    <citation type="submission" date="2021-02" db="EMBL/GenBank/DDBJ databases">
        <authorList>
            <person name="Nowell W R."/>
        </authorList>
    </citation>
    <scope>NUCLEOTIDE SEQUENCE</scope>
</reference>
<comment type="caution">
    <text evidence="3">The sequence shown here is derived from an EMBL/GenBank/DDBJ whole genome shotgun (WGS) entry which is preliminary data.</text>
</comment>
<sequence length="312" mass="33167">MLRWNSTGIIIAGIGGSPGSNASQFQTPVDIALGSSNTFYIIDYLNHRVQYWKIGNLSGTTVAGQASASAGTTAAYLTYPTGLYVDSNDNIYVSDSGNNCVQLWNNGTSVGTMVAGTGVPGSANNQLRNPYGIVQDPSTKTLYIADYNNHRVMSYTEGASMGTMVAGSNRSGTSNIELYNPVGIYLDSFTNSLVIANFGAHNIVRWVLGASSWTLVAGNITGSSGNSSTTLYSPTGVTLDPMGNVYVADALNSRIQFFMSGQSEGTTIIGITNTSGSSSTQLSVPYTVRLDSQLNLYVVDMGYNRILKFLRY</sequence>